<dbReference type="Gene3D" id="3.90.25.10">
    <property type="entry name" value="UDP-galactose 4-epimerase, domain 1"/>
    <property type="match status" value="1"/>
</dbReference>
<keyword evidence="6" id="KW-1185">Reference proteome</keyword>
<feature type="domain" description="NAD(P)-binding" evidence="4">
    <location>
        <begin position="13"/>
        <end position="312"/>
    </location>
</feature>
<proteinExistence type="predicted"/>
<dbReference type="InterPro" id="IPR005888">
    <property type="entry name" value="dTDP_Gluc_deHydtase"/>
</dbReference>
<dbReference type="Pfam" id="PF16363">
    <property type="entry name" value="GDP_Man_Dehyd"/>
    <property type="match status" value="1"/>
</dbReference>
<accession>A0A2H1FHQ6</accession>
<keyword evidence="3 5" id="KW-0456">Lyase</keyword>
<dbReference type="SUPFAM" id="SSF51735">
    <property type="entry name" value="NAD(P)-binding Rossmann-fold domains"/>
    <property type="match status" value="1"/>
</dbReference>
<gene>
    <name evidence="5" type="primary">rmlB</name>
    <name evidence="5" type="ORF">NCS_30127</name>
</gene>
<evidence type="ECO:0000259" key="4">
    <source>
        <dbReference type="Pfam" id="PF16363"/>
    </source>
</evidence>
<protein>
    <submittedName>
        <fullName evidence="5">dTDP-glucose 4,6 dehydratase, NAD(P)-binding</fullName>
        <ecNumber evidence="5">4.2.1.46</ecNumber>
    </submittedName>
</protein>
<sequence length="340" mass="38804">MIGMLSNISMDLLICGGAGFIGSAFIRNHLKNNPKDKIMNLDSLTIGSNKDNLKEIEQNPNYTFIKDDIRNFETVSKFSQMSDIIINFAAETHVDRSIANPKPFIDTNIVGTYTLLEAARKYDKLFFHISTDEIYGDAETNISSSEEDPIKPSNPYSATKASSDMLVGAYYRTYGMKCITTRCTNNFGPYQFPEKLIPKTIIRATRNLKIPLYDGGYQIRSWIYVLDHVEAIESLIKNGKSGEVYNITAWNEITNKTVVENILKLLNKPLDLIDTVGDRPGHDKRYSINASKIQRTTGWKPKYEFDQALRETVSWYENNVKWWESLANEKTLHPQPWTIS</sequence>
<dbReference type="NCBIfam" id="TIGR01181">
    <property type="entry name" value="dTDP_gluc_dehyt"/>
    <property type="match status" value="1"/>
</dbReference>
<dbReference type="Proteomes" id="UP000230607">
    <property type="component" value="Chromosome 1"/>
</dbReference>
<dbReference type="FunFam" id="3.40.50.720:FF:000304">
    <property type="entry name" value="UDP-glucose 4,6-dehydratase"/>
    <property type="match status" value="1"/>
</dbReference>
<dbReference type="PANTHER" id="PTHR43000">
    <property type="entry name" value="DTDP-D-GLUCOSE 4,6-DEHYDRATASE-RELATED"/>
    <property type="match status" value="1"/>
</dbReference>
<evidence type="ECO:0000256" key="2">
    <source>
        <dbReference type="ARBA" id="ARBA00023027"/>
    </source>
</evidence>
<dbReference type="Gene3D" id="3.40.50.720">
    <property type="entry name" value="NAD(P)-binding Rossmann-like Domain"/>
    <property type="match status" value="1"/>
</dbReference>
<dbReference type="CDD" id="cd05246">
    <property type="entry name" value="dTDP_GD_SDR_e"/>
    <property type="match status" value="1"/>
</dbReference>
<dbReference type="EMBL" id="LT841358">
    <property type="protein sequence ID" value="SMH72287.1"/>
    <property type="molecule type" value="Genomic_DNA"/>
</dbReference>
<dbReference type="EC" id="4.2.1.46" evidence="5"/>
<dbReference type="InterPro" id="IPR016040">
    <property type="entry name" value="NAD(P)-bd_dom"/>
</dbReference>
<reference evidence="6" key="1">
    <citation type="submission" date="2017-03" db="EMBL/GenBank/DDBJ databases">
        <authorList>
            <person name="Herbold C."/>
        </authorList>
    </citation>
    <scope>NUCLEOTIDE SEQUENCE [LARGE SCALE GENOMIC DNA]</scope>
</reference>
<dbReference type="GO" id="GO:0009225">
    <property type="term" value="P:nucleotide-sugar metabolic process"/>
    <property type="evidence" value="ECO:0007669"/>
    <property type="project" value="InterPro"/>
</dbReference>
<organism evidence="5 6">
    <name type="scientific">Candidatus Nitrosotalea okcheonensis</name>
    <dbReference type="NCBI Taxonomy" id="1903276"/>
    <lineage>
        <taxon>Archaea</taxon>
        <taxon>Nitrososphaerota</taxon>
        <taxon>Nitrososphaeria</taxon>
        <taxon>Nitrosotaleales</taxon>
        <taxon>Nitrosotaleaceae</taxon>
        <taxon>Nitrosotalea</taxon>
    </lineage>
</organism>
<keyword evidence="2" id="KW-0520">NAD</keyword>
<dbReference type="GO" id="GO:0008460">
    <property type="term" value="F:dTDP-glucose 4,6-dehydratase activity"/>
    <property type="evidence" value="ECO:0007669"/>
    <property type="project" value="UniProtKB-EC"/>
</dbReference>
<comment type="cofactor">
    <cofactor evidence="1">
        <name>NAD(+)</name>
        <dbReference type="ChEBI" id="CHEBI:57540"/>
    </cofactor>
</comment>
<evidence type="ECO:0000313" key="6">
    <source>
        <dbReference type="Proteomes" id="UP000230607"/>
    </source>
</evidence>
<evidence type="ECO:0000256" key="3">
    <source>
        <dbReference type="ARBA" id="ARBA00023239"/>
    </source>
</evidence>
<dbReference type="InterPro" id="IPR036291">
    <property type="entry name" value="NAD(P)-bd_dom_sf"/>
</dbReference>
<name>A0A2H1FHQ6_9ARCH</name>
<evidence type="ECO:0000313" key="5">
    <source>
        <dbReference type="EMBL" id="SMH72287.1"/>
    </source>
</evidence>
<evidence type="ECO:0000256" key="1">
    <source>
        <dbReference type="ARBA" id="ARBA00001911"/>
    </source>
</evidence>
<dbReference type="AlphaFoldDB" id="A0A2H1FHQ6"/>